<gene>
    <name evidence="7" type="ORF">C8A01DRAFT_12975</name>
</gene>
<feature type="compositionally biased region" description="Basic and acidic residues" evidence="5">
    <location>
        <begin position="32"/>
        <end position="50"/>
    </location>
</feature>
<keyword evidence="2" id="KW-0227">DNA damage</keyword>
<dbReference type="GO" id="GO:0006281">
    <property type="term" value="P:DNA repair"/>
    <property type="evidence" value="ECO:0007669"/>
    <property type="project" value="UniProtKB-KW"/>
</dbReference>
<comment type="subcellular location">
    <subcellularLocation>
        <location evidence="1">Nucleus</location>
    </subcellularLocation>
</comment>
<evidence type="ECO:0000256" key="2">
    <source>
        <dbReference type="ARBA" id="ARBA00022763"/>
    </source>
</evidence>
<dbReference type="GO" id="GO:0033186">
    <property type="term" value="C:CAF-1 complex"/>
    <property type="evidence" value="ECO:0007669"/>
    <property type="project" value="TreeGrafter"/>
</dbReference>
<sequence length="643" mass="71285">MSTDVQDRDLAGRKRSHGDFLNQESCGAAAFRDSEHVQADHSSLSDKENDVSSVGHSASPQAKSTSSLSDPACSPLNANSPSPGPTAAPPSTTTTPTQPTSAMAKPAAQKSAGEPPKKKRLTAQEKAERDAEKRKREEEREKKKLEKEEAEKLKAQQKAARAEEKAAKAADKAEKEQEKKQRAEEREKKEQEKKQRAEEREKKKREKDEEEAKKARSQMKLTSMFNRTATTPKKDSASKPDDAQAAGSTAKNEVKETSLYDQMFKPFFVKEHVRLATRSFQMDEETREAKTRILDEYLSGKRDHPATTFDPLEALHIPYKIRRGRVYPSVRKIMADFEGPSSNTPVDLTTESQNAQMRHTMEALKSVPIKSIKFREDVRPPYIGTISGLPTGVKSLQQLARKPISKILPLDYEYDSEAEWQEEEGEDVDDLDDDEEEPELDEDMEDFLDDSEDVGPARMVFSGMEPESIGPSWEDRKRSAAEPKLYKNRLEFILEPLEHHHSIDPFSTAYWETPKSKASAGNESSAASTSASTSASVTTASASSSSAQDARANPMAPPPAPSDAFQALHPGSAAAGTKKSQQPLPLDMQQKLKDLVRSFPTLSKVGVIELFAANNAGCPRGQIKTSFETLFEKSGKVFKVREE</sequence>
<dbReference type="GO" id="GO:0006334">
    <property type="term" value="P:nucleosome assembly"/>
    <property type="evidence" value="ECO:0007669"/>
    <property type="project" value="TreeGrafter"/>
</dbReference>
<feature type="region of interest" description="Disordered" evidence="5">
    <location>
        <begin position="1"/>
        <end position="256"/>
    </location>
</feature>
<reference evidence="8" key="1">
    <citation type="journal article" date="2023" name="Mol. Phylogenet. Evol.">
        <title>Genome-scale phylogeny and comparative genomics of the fungal order Sordariales.</title>
        <authorList>
            <person name="Hensen N."/>
            <person name="Bonometti L."/>
            <person name="Westerberg I."/>
            <person name="Brannstrom I.O."/>
            <person name="Guillou S."/>
            <person name="Cros-Aarteil S."/>
            <person name="Calhoun S."/>
            <person name="Haridas S."/>
            <person name="Kuo A."/>
            <person name="Mondo S."/>
            <person name="Pangilinan J."/>
            <person name="Riley R."/>
            <person name="LaButti K."/>
            <person name="Andreopoulos B."/>
            <person name="Lipzen A."/>
            <person name="Chen C."/>
            <person name="Yan M."/>
            <person name="Daum C."/>
            <person name="Ng V."/>
            <person name="Clum A."/>
            <person name="Steindorff A."/>
            <person name="Ohm R.A."/>
            <person name="Martin F."/>
            <person name="Silar P."/>
            <person name="Natvig D.O."/>
            <person name="Lalanne C."/>
            <person name="Gautier V."/>
            <person name="Ament-Velasquez S.L."/>
            <person name="Kruys A."/>
            <person name="Hutchinson M.I."/>
            <person name="Powell A.J."/>
            <person name="Barry K."/>
            <person name="Miller A.N."/>
            <person name="Grigoriev I.V."/>
            <person name="Debuchy R."/>
            <person name="Gladieux P."/>
            <person name="Hiltunen Thoren M."/>
            <person name="Johannesson H."/>
        </authorList>
    </citation>
    <scope>NUCLEOTIDE SEQUENCE [LARGE SCALE GENOMIC DNA]</scope>
    <source>
        <strain evidence="8">CBS 284.82</strain>
    </source>
</reference>
<dbReference type="PANTHER" id="PTHR15272">
    <property type="entry name" value="CHROMATIN ASSEMBLY FACTOR 1 SUBUNIT A CAF-1 SUBUNIT A"/>
    <property type="match status" value="1"/>
</dbReference>
<evidence type="ECO:0000313" key="7">
    <source>
        <dbReference type="EMBL" id="KAK4043448.1"/>
    </source>
</evidence>
<keyword evidence="3" id="KW-0234">DNA repair</keyword>
<evidence type="ECO:0000313" key="8">
    <source>
        <dbReference type="Proteomes" id="UP001303115"/>
    </source>
</evidence>
<dbReference type="Proteomes" id="UP001303115">
    <property type="component" value="Unassembled WGS sequence"/>
</dbReference>
<feature type="compositionally biased region" description="Basic and acidic residues" evidence="5">
    <location>
        <begin position="1"/>
        <end position="12"/>
    </location>
</feature>
<evidence type="ECO:0000256" key="1">
    <source>
        <dbReference type="ARBA" id="ARBA00004123"/>
    </source>
</evidence>
<comment type="caution">
    <text evidence="7">The sequence shown here is derived from an EMBL/GenBank/DDBJ whole genome shotgun (WGS) entry which is preliminary data.</text>
</comment>
<evidence type="ECO:0000256" key="5">
    <source>
        <dbReference type="SAM" id="MobiDB-lite"/>
    </source>
</evidence>
<feature type="compositionally biased region" description="Polar residues" evidence="5">
    <location>
        <begin position="219"/>
        <end position="231"/>
    </location>
</feature>
<feature type="compositionally biased region" description="Polar residues" evidence="5">
    <location>
        <begin position="51"/>
        <end position="69"/>
    </location>
</feature>
<organism evidence="7 8">
    <name type="scientific">Parachaetomium inaequale</name>
    <dbReference type="NCBI Taxonomy" id="2588326"/>
    <lineage>
        <taxon>Eukaryota</taxon>
        <taxon>Fungi</taxon>
        <taxon>Dikarya</taxon>
        <taxon>Ascomycota</taxon>
        <taxon>Pezizomycotina</taxon>
        <taxon>Sordariomycetes</taxon>
        <taxon>Sordariomycetidae</taxon>
        <taxon>Sordariales</taxon>
        <taxon>Chaetomiaceae</taxon>
        <taxon>Parachaetomium</taxon>
    </lineage>
</organism>
<evidence type="ECO:0000259" key="6">
    <source>
        <dbReference type="Pfam" id="PF12253"/>
    </source>
</evidence>
<protein>
    <submittedName>
        <fullName evidence="7">Chromatin assembly factor 1 subunit A-domain-containing protein</fullName>
    </submittedName>
</protein>
<keyword evidence="8" id="KW-1185">Reference proteome</keyword>
<dbReference type="PANTHER" id="PTHR15272:SF0">
    <property type="entry name" value="CHROMATIN ASSEMBLY FACTOR 1 SUBUNIT A"/>
    <property type="match status" value="1"/>
</dbReference>
<feature type="region of interest" description="Disordered" evidence="5">
    <location>
        <begin position="513"/>
        <end position="589"/>
    </location>
</feature>
<dbReference type="Pfam" id="PF12253">
    <property type="entry name" value="CAF1A_dimeriz"/>
    <property type="match status" value="1"/>
</dbReference>
<feature type="domain" description="Chromatin assembly factor 1 subunit A dimerization" evidence="6">
    <location>
        <begin position="370"/>
        <end position="443"/>
    </location>
</feature>
<evidence type="ECO:0000256" key="3">
    <source>
        <dbReference type="ARBA" id="ARBA00023204"/>
    </source>
</evidence>
<dbReference type="AlphaFoldDB" id="A0AAN6SVD0"/>
<proteinExistence type="predicted"/>
<dbReference type="InterPro" id="IPR022043">
    <property type="entry name" value="CAF1A_DD"/>
</dbReference>
<accession>A0AAN6SVD0</accession>
<dbReference type="EMBL" id="MU854327">
    <property type="protein sequence ID" value="KAK4043448.1"/>
    <property type="molecule type" value="Genomic_DNA"/>
</dbReference>
<feature type="compositionally biased region" description="Low complexity" evidence="5">
    <location>
        <begin position="516"/>
        <end position="554"/>
    </location>
</feature>
<name>A0AAN6SVD0_9PEZI</name>
<evidence type="ECO:0000256" key="4">
    <source>
        <dbReference type="ARBA" id="ARBA00023242"/>
    </source>
</evidence>
<keyword evidence="4" id="KW-0539">Nucleus</keyword>
<feature type="compositionally biased region" description="Low complexity" evidence="5">
    <location>
        <begin position="89"/>
        <end position="102"/>
    </location>
</feature>
<feature type="region of interest" description="Disordered" evidence="5">
    <location>
        <begin position="418"/>
        <end position="452"/>
    </location>
</feature>
<feature type="compositionally biased region" description="Basic and acidic residues" evidence="5">
    <location>
        <begin position="232"/>
        <end position="242"/>
    </location>
</feature>
<dbReference type="GO" id="GO:0005634">
    <property type="term" value="C:nucleus"/>
    <property type="evidence" value="ECO:0007669"/>
    <property type="project" value="UniProtKB-SubCell"/>
</dbReference>
<feature type="compositionally biased region" description="Basic and acidic residues" evidence="5">
    <location>
        <begin position="122"/>
        <end position="214"/>
    </location>
</feature>